<dbReference type="Gene3D" id="3.50.50.60">
    <property type="entry name" value="FAD/NAD(P)-binding domain"/>
    <property type="match status" value="1"/>
</dbReference>
<evidence type="ECO:0000256" key="2">
    <source>
        <dbReference type="ARBA" id="ARBA00010790"/>
    </source>
</evidence>
<feature type="binding site" evidence="5">
    <location>
        <begin position="88"/>
        <end position="91"/>
    </location>
    <ligand>
        <name>FAD</name>
        <dbReference type="ChEBI" id="CHEBI:57692"/>
    </ligand>
</feature>
<dbReference type="RefSeq" id="WP_013734694.1">
    <property type="nucleotide sequence ID" value="NZ_LMWI01000002.1"/>
</dbReference>
<dbReference type="Pfam" id="PF00732">
    <property type="entry name" value="GMC_oxred_N"/>
    <property type="match status" value="1"/>
</dbReference>
<dbReference type="Proteomes" id="UP000053246">
    <property type="component" value="Unassembled WGS sequence"/>
</dbReference>
<organism evidence="9 10">
    <name type="scientific">Micromonospora maris</name>
    <dbReference type="NCBI Taxonomy" id="1003110"/>
    <lineage>
        <taxon>Bacteria</taxon>
        <taxon>Bacillati</taxon>
        <taxon>Actinomycetota</taxon>
        <taxon>Actinomycetes</taxon>
        <taxon>Micromonosporales</taxon>
        <taxon>Micromonosporaceae</taxon>
        <taxon>Micromonospora</taxon>
    </lineage>
</organism>
<dbReference type="InterPro" id="IPR007867">
    <property type="entry name" value="GMC_OxRtase_C"/>
</dbReference>
<reference evidence="9 10" key="1">
    <citation type="submission" date="2015-10" db="EMBL/GenBank/DDBJ databases">
        <authorList>
            <person name="Ju K.-S."/>
            <person name="Doroghazi J.R."/>
            <person name="Metcalf W.W."/>
        </authorList>
    </citation>
    <scope>NUCLEOTIDE SEQUENCE [LARGE SCALE GENOMIC DNA]</scope>
    <source>
        <strain evidence="9 10">NRRL B-24793</strain>
    </source>
</reference>
<dbReference type="SUPFAM" id="SSF51905">
    <property type="entry name" value="FAD/NAD(P)-binding domain"/>
    <property type="match status" value="1"/>
</dbReference>
<dbReference type="InterPro" id="IPR036188">
    <property type="entry name" value="FAD/NAD-bd_sf"/>
</dbReference>
<comment type="similarity">
    <text evidence="2 6">Belongs to the GMC oxidoreductase family.</text>
</comment>
<accession>A0A9X0I237</accession>
<proteinExistence type="inferred from homology"/>
<dbReference type="Pfam" id="PF05199">
    <property type="entry name" value="GMC_oxred_C"/>
    <property type="match status" value="1"/>
</dbReference>
<dbReference type="PIRSF" id="PIRSF000137">
    <property type="entry name" value="Alcohol_oxidase"/>
    <property type="match status" value="1"/>
</dbReference>
<dbReference type="GO" id="GO:0050660">
    <property type="term" value="F:flavin adenine dinucleotide binding"/>
    <property type="evidence" value="ECO:0007669"/>
    <property type="project" value="InterPro"/>
</dbReference>
<evidence type="ECO:0000313" key="10">
    <source>
        <dbReference type="Proteomes" id="UP000053246"/>
    </source>
</evidence>
<comment type="caution">
    <text evidence="9">The sequence shown here is derived from an EMBL/GenBank/DDBJ whole genome shotgun (WGS) entry which is preliminary data.</text>
</comment>
<dbReference type="AlphaFoldDB" id="A0A9X0I237"/>
<evidence type="ECO:0000256" key="3">
    <source>
        <dbReference type="ARBA" id="ARBA00022630"/>
    </source>
</evidence>
<dbReference type="InterPro" id="IPR012132">
    <property type="entry name" value="GMC_OxRdtase"/>
</dbReference>
<dbReference type="SUPFAM" id="SSF54373">
    <property type="entry name" value="FAD-linked reductases, C-terminal domain"/>
    <property type="match status" value="1"/>
</dbReference>
<evidence type="ECO:0000256" key="6">
    <source>
        <dbReference type="RuleBase" id="RU003968"/>
    </source>
</evidence>
<feature type="domain" description="Glucose-methanol-choline oxidoreductase N-terminal" evidence="7">
    <location>
        <begin position="78"/>
        <end position="101"/>
    </location>
</feature>
<gene>
    <name evidence="9" type="ORF">ADL17_19845</name>
</gene>
<evidence type="ECO:0000256" key="4">
    <source>
        <dbReference type="ARBA" id="ARBA00022827"/>
    </source>
</evidence>
<dbReference type="PANTHER" id="PTHR11552">
    <property type="entry name" value="GLUCOSE-METHANOL-CHOLINE GMC OXIDOREDUCTASE"/>
    <property type="match status" value="1"/>
</dbReference>
<sequence length="526" mass="55823">MYDYVVVGAGSAGCVIANRLTEDPDVTVCLIEAGGDDSAPNIKVPAAFSKLFRTEYDWDYSTHDEPALAGRRVYLPRGRGLGGSSSINAMVYVRGDRTDYDGWGQPGWSYDELLPYFLRSEDNERGASPYHGVGGPLRISDGRSRNVSCGAFIEAATEAGYAANDDFNGPQREGFGFFQVTQRDGRRWSTADAFLRPALDRPNLVVETNLQVHRVLISGGRATGVTGRRHGAEVTIEAGREVILAAGAYNSPHLLMHSGIGPADLLRALGIEVVLDQPEVGQNLQDHVLIPLNYVHSQPVSLLVSGAPENVQLFMEQGQGPLCSNGPEAGGFVRTRADLPGPDVEFFAAPIMFVDSGLAPPTAHALSCGPVLLTPASRGAVTVASDDPTAKPRIQHNYLTDPADVETAVAAVRIGMEIARQPAMRPYAESLDRAPASESDRDLADYARRYAHSIFHAAGSCALGRVVDPQLRVLGIDGLRVADASVLPTVTRGNPHASVIMVGEKAADLIRGGATVPVPATAAAAG</sequence>
<dbReference type="InterPro" id="IPR000172">
    <property type="entry name" value="GMC_OxRdtase_N"/>
</dbReference>
<evidence type="ECO:0000313" key="9">
    <source>
        <dbReference type="EMBL" id="KUJ45334.1"/>
    </source>
</evidence>
<dbReference type="PROSITE" id="PS00623">
    <property type="entry name" value="GMC_OXRED_1"/>
    <property type="match status" value="1"/>
</dbReference>
<feature type="binding site" evidence="5">
    <location>
        <position position="212"/>
    </location>
    <ligand>
        <name>FAD</name>
        <dbReference type="ChEBI" id="CHEBI:57692"/>
    </ligand>
</feature>
<keyword evidence="10" id="KW-1185">Reference proteome</keyword>
<dbReference type="PANTHER" id="PTHR11552:SF147">
    <property type="entry name" value="CHOLINE DEHYDROGENASE, MITOCHONDRIAL"/>
    <property type="match status" value="1"/>
</dbReference>
<dbReference type="PROSITE" id="PS00624">
    <property type="entry name" value="GMC_OXRED_2"/>
    <property type="match status" value="1"/>
</dbReference>
<dbReference type="EMBL" id="LMWI01000002">
    <property type="protein sequence ID" value="KUJ45334.1"/>
    <property type="molecule type" value="Genomic_DNA"/>
</dbReference>
<evidence type="ECO:0000259" key="7">
    <source>
        <dbReference type="PROSITE" id="PS00623"/>
    </source>
</evidence>
<evidence type="ECO:0000256" key="1">
    <source>
        <dbReference type="ARBA" id="ARBA00001974"/>
    </source>
</evidence>
<feature type="domain" description="Glucose-methanol-choline oxidoreductase N-terminal" evidence="8">
    <location>
        <begin position="247"/>
        <end position="261"/>
    </location>
</feature>
<evidence type="ECO:0000259" key="8">
    <source>
        <dbReference type="PROSITE" id="PS00624"/>
    </source>
</evidence>
<name>A0A9X0I237_9ACTN</name>
<evidence type="ECO:0000256" key="5">
    <source>
        <dbReference type="PIRSR" id="PIRSR000137-2"/>
    </source>
</evidence>
<dbReference type="GO" id="GO:0016614">
    <property type="term" value="F:oxidoreductase activity, acting on CH-OH group of donors"/>
    <property type="evidence" value="ECO:0007669"/>
    <property type="project" value="InterPro"/>
</dbReference>
<dbReference type="OMA" id="NYPWIHI"/>
<protein>
    <submittedName>
        <fullName evidence="9">Choline dehydrogenase</fullName>
    </submittedName>
</protein>
<comment type="cofactor">
    <cofactor evidence="1 5">
        <name>FAD</name>
        <dbReference type="ChEBI" id="CHEBI:57692"/>
    </cofactor>
</comment>
<keyword evidence="3 6" id="KW-0285">Flavoprotein</keyword>
<dbReference type="Gene3D" id="3.30.560.10">
    <property type="entry name" value="Glucose Oxidase, domain 3"/>
    <property type="match status" value="1"/>
</dbReference>
<keyword evidence="4 5" id="KW-0274">FAD</keyword>